<feature type="compositionally biased region" description="Low complexity" evidence="1">
    <location>
        <begin position="8"/>
        <end position="34"/>
    </location>
</feature>
<feature type="compositionally biased region" description="Basic and acidic residues" evidence="1">
    <location>
        <begin position="81"/>
        <end position="92"/>
    </location>
</feature>
<reference evidence="2 3" key="1">
    <citation type="journal article" date="2018" name="Front. Plant Sci.">
        <title>Red Clover (Trifolium pratense) and Zigzag Clover (T. medium) - A Picture of Genomic Similarities and Differences.</title>
        <authorList>
            <person name="Dluhosova J."/>
            <person name="Istvanek J."/>
            <person name="Nedelnik J."/>
            <person name="Repkova J."/>
        </authorList>
    </citation>
    <scope>NUCLEOTIDE SEQUENCE [LARGE SCALE GENOMIC DNA]</scope>
    <source>
        <strain evidence="3">cv. 10/8</strain>
        <tissue evidence="2">Leaf</tissue>
    </source>
</reference>
<dbReference type="AlphaFoldDB" id="A0A392RCH8"/>
<name>A0A392RCH8_9FABA</name>
<keyword evidence="3" id="KW-1185">Reference proteome</keyword>
<feature type="non-terminal residue" evidence="2">
    <location>
        <position position="1"/>
    </location>
</feature>
<evidence type="ECO:0000313" key="3">
    <source>
        <dbReference type="Proteomes" id="UP000265520"/>
    </source>
</evidence>
<feature type="compositionally biased region" description="Low complexity" evidence="1">
    <location>
        <begin position="42"/>
        <end position="57"/>
    </location>
</feature>
<feature type="non-terminal residue" evidence="2">
    <location>
        <position position="143"/>
    </location>
</feature>
<comment type="caution">
    <text evidence="2">The sequence shown here is derived from an EMBL/GenBank/DDBJ whole genome shotgun (WGS) entry which is preliminary data.</text>
</comment>
<dbReference type="Proteomes" id="UP000265520">
    <property type="component" value="Unassembled WGS sequence"/>
</dbReference>
<accession>A0A392RCH8</accession>
<sequence>LQDEVSSQQRRTGQRGPQTEVIVNTNGNNAQVNNETGIVEPNGTRNTNGQGNSNRGNNGNGRQGRNSPNPRSSDNGSSRDYPYEEEQRREPNLHPGWTPFTLRILETRIPRTLEKLPELETYDGTTDPDEHLEHIDTVLDYYQ</sequence>
<evidence type="ECO:0000256" key="1">
    <source>
        <dbReference type="SAM" id="MobiDB-lite"/>
    </source>
</evidence>
<dbReference type="EMBL" id="LXQA010206888">
    <property type="protein sequence ID" value="MCI33724.1"/>
    <property type="molecule type" value="Genomic_DNA"/>
</dbReference>
<protein>
    <submittedName>
        <fullName evidence="2">Uncharacterized protein</fullName>
    </submittedName>
</protein>
<feature type="region of interest" description="Disordered" evidence="1">
    <location>
        <begin position="1"/>
        <end position="99"/>
    </location>
</feature>
<proteinExistence type="predicted"/>
<evidence type="ECO:0000313" key="2">
    <source>
        <dbReference type="EMBL" id="MCI33724.1"/>
    </source>
</evidence>
<organism evidence="2 3">
    <name type="scientific">Trifolium medium</name>
    <dbReference type="NCBI Taxonomy" id="97028"/>
    <lineage>
        <taxon>Eukaryota</taxon>
        <taxon>Viridiplantae</taxon>
        <taxon>Streptophyta</taxon>
        <taxon>Embryophyta</taxon>
        <taxon>Tracheophyta</taxon>
        <taxon>Spermatophyta</taxon>
        <taxon>Magnoliopsida</taxon>
        <taxon>eudicotyledons</taxon>
        <taxon>Gunneridae</taxon>
        <taxon>Pentapetalae</taxon>
        <taxon>rosids</taxon>
        <taxon>fabids</taxon>
        <taxon>Fabales</taxon>
        <taxon>Fabaceae</taxon>
        <taxon>Papilionoideae</taxon>
        <taxon>50 kb inversion clade</taxon>
        <taxon>NPAAA clade</taxon>
        <taxon>Hologalegina</taxon>
        <taxon>IRL clade</taxon>
        <taxon>Trifolieae</taxon>
        <taxon>Trifolium</taxon>
    </lineage>
</organism>